<dbReference type="AlphaFoldDB" id="A0A6A6P441"/>
<feature type="compositionally biased region" description="Basic residues" evidence="1">
    <location>
        <begin position="383"/>
        <end position="395"/>
    </location>
</feature>
<sequence length="798" mass="85539">MSPKIPRAARRARASPDPTATARRTRAQRSKAGEKASPLQALPDTQRRTRAEKKRREGERKKSASPQRPAPEREPSPVMVGQFDQDAVHSSPLASKRKREGDKDDEETNVVKAARANPDSTPHQPGAGPQTPQSYGSTSVWSRLRGLFSTPRRSRSTTAAGGSVGPRSPGLAAFDPVFAPAPDFQAPPSASPPGAPESPAAATTVGGTTTPTVIHKPTSEGATEQPSSSSPDSNTDGVLGKRKRPEIPVEETGNGSADDKSPRAQSHQGDDERVEVHLDALEKIPANPQGTSGSFGIDWWEEGSDDEVYGLVTPRALPGVVVTSSGKRMKTSEDTGGVAKSADTEREPPAEVSSAPRPQVEDVPAPATEATTSAPTSLADPPRRKKMSRRTILRLRRQEQREKEEREHASKEKGSAVEREAEQVSNGPSLSPFPRYDPPSHDYRGEAFKLPLPKPQPANNASGIFAAAAGAKEGEAKTGAGSADAAVAAGEVDNSVHGSGAGDPGPATVKGRARRVRFAAPPAGTSDSGVKKAPPKKPAPTLHELARPPSAFRRNDWRPIRPSGLRAVQSAEVGNGSPSTSNALKKPALFVPFDIDPAVFAAMEEAIKDPTGPTKGCPAEFNFSKFLKPRMVVWLQCQPCFGLRAPFRQYRDQLYRTNPVVANLTANSFLSYRNVRDRKRLRMEYRIWSPRLGLFRGPNTATTLSAALATPVISDTVDVLDAEAQPAPDGDVVMTEAPVEEWDGLAAAAVGLIWFDPLLQWLDPIFHDESVGVLWPLVACYYAAGVWLMSRCRRARAP</sequence>
<feature type="compositionally biased region" description="Polar residues" evidence="1">
    <location>
        <begin position="130"/>
        <end position="141"/>
    </location>
</feature>
<feature type="compositionally biased region" description="Low complexity" evidence="1">
    <location>
        <begin position="172"/>
        <end position="188"/>
    </location>
</feature>
<evidence type="ECO:0000256" key="2">
    <source>
        <dbReference type="SAM" id="Phobius"/>
    </source>
</evidence>
<keyword evidence="4" id="KW-1185">Reference proteome</keyword>
<feature type="compositionally biased region" description="Basic and acidic residues" evidence="1">
    <location>
        <begin position="438"/>
        <end position="447"/>
    </location>
</feature>
<evidence type="ECO:0000313" key="3">
    <source>
        <dbReference type="EMBL" id="KAF2458766.1"/>
    </source>
</evidence>
<feature type="transmembrane region" description="Helical" evidence="2">
    <location>
        <begin position="773"/>
        <end position="790"/>
    </location>
</feature>
<feature type="compositionally biased region" description="Low complexity" evidence="1">
    <location>
        <begin position="364"/>
        <end position="377"/>
    </location>
</feature>
<feature type="compositionally biased region" description="Basic and acidic residues" evidence="1">
    <location>
        <begin position="257"/>
        <end position="282"/>
    </location>
</feature>
<reference evidence="3" key="1">
    <citation type="journal article" date="2020" name="Stud. Mycol.">
        <title>101 Dothideomycetes genomes: a test case for predicting lifestyles and emergence of pathogens.</title>
        <authorList>
            <person name="Haridas S."/>
            <person name="Albert R."/>
            <person name="Binder M."/>
            <person name="Bloem J."/>
            <person name="Labutti K."/>
            <person name="Salamov A."/>
            <person name="Andreopoulos B."/>
            <person name="Baker S."/>
            <person name="Barry K."/>
            <person name="Bills G."/>
            <person name="Bluhm B."/>
            <person name="Cannon C."/>
            <person name="Castanera R."/>
            <person name="Culley D."/>
            <person name="Daum C."/>
            <person name="Ezra D."/>
            <person name="Gonzalez J."/>
            <person name="Henrissat B."/>
            <person name="Kuo A."/>
            <person name="Liang C."/>
            <person name="Lipzen A."/>
            <person name="Lutzoni F."/>
            <person name="Magnuson J."/>
            <person name="Mondo S."/>
            <person name="Nolan M."/>
            <person name="Ohm R."/>
            <person name="Pangilinan J."/>
            <person name="Park H.-J."/>
            <person name="Ramirez L."/>
            <person name="Alfaro M."/>
            <person name="Sun H."/>
            <person name="Tritt A."/>
            <person name="Yoshinaga Y."/>
            <person name="Zwiers L.-H."/>
            <person name="Turgeon B."/>
            <person name="Goodwin S."/>
            <person name="Spatafora J."/>
            <person name="Crous P."/>
            <person name="Grigoriev I."/>
        </authorList>
    </citation>
    <scope>NUCLEOTIDE SEQUENCE</scope>
    <source>
        <strain evidence="3">ATCC 16933</strain>
    </source>
</reference>
<feature type="compositionally biased region" description="Low complexity" evidence="1">
    <location>
        <begin position="197"/>
        <end position="213"/>
    </location>
</feature>
<feature type="region of interest" description="Disordered" evidence="1">
    <location>
        <begin position="317"/>
        <end position="461"/>
    </location>
</feature>
<proteinExistence type="predicted"/>
<gene>
    <name evidence="3" type="ORF">BDY21DRAFT_411185</name>
</gene>
<feature type="region of interest" description="Disordered" evidence="1">
    <location>
        <begin position="520"/>
        <end position="561"/>
    </location>
</feature>
<evidence type="ECO:0000256" key="1">
    <source>
        <dbReference type="SAM" id="MobiDB-lite"/>
    </source>
</evidence>
<organism evidence="3 4">
    <name type="scientific">Lineolata rhizophorae</name>
    <dbReference type="NCBI Taxonomy" id="578093"/>
    <lineage>
        <taxon>Eukaryota</taxon>
        <taxon>Fungi</taxon>
        <taxon>Dikarya</taxon>
        <taxon>Ascomycota</taxon>
        <taxon>Pezizomycotina</taxon>
        <taxon>Dothideomycetes</taxon>
        <taxon>Dothideomycetes incertae sedis</taxon>
        <taxon>Lineolatales</taxon>
        <taxon>Lineolataceae</taxon>
        <taxon>Lineolata</taxon>
    </lineage>
</organism>
<keyword evidence="2" id="KW-1133">Transmembrane helix</keyword>
<keyword evidence="2" id="KW-0812">Transmembrane</keyword>
<protein>
    <submittedName>
        <fullName evidence="3">Uncharacterized protein</fullName>
    </submittedName>
</protein>
<evidence type="ECO:0000313" key="4">
    <source>
        <dbReference type="Proteomes" id="UP000799766"/>
    </source>
</evidence>
<dbReference type="Proteomes" id="UP000799766">
    <property type="component" value="Unassembled WGS sequence"/>
</dbReference>
<name>A0A6A6P441_9PEZI</name>
<dbReference type="EMBL" id="MU001677">
    <property type="protein sequence ID" value="KAF2458766.1"/>
    <property type="molecule type" value="Genomic_DNA"/>
</dbReference>
<feature type="region of interest" description="Disordered" evidence="1">
    <location>
        <begin position="1"/>
        <end position="299"/>
    </location>
</feature>
<keyword evidence="2" id="KW-0472">Membrane</keyword>
<feature type="compositionally biased region" description="Polar residues" evidence="1">
    <location>
        <begin position="220"/>
        <end position="236"/>
    </location>
</feature>
<feature type="compositionally biased region" description="Basic and acidic residues" evidence="1">
    <location>
        <begin position="396"/>
        <end position="422"/>
    </location>
</feature>
<feature type="compositionally biased region" description="Basic and acidic residues" evidence="1">
    <location>
        <begin position="45"/>
        <end position="62"/>
    </location>
</feature>
<accession>A0A6A6P441</accession>